<gene>
    <name evidence="2" type="ORF">ECRASSUSDP1_LOCUS22315</name>
</gene>
<organism evidence="2 3">
    <name type="scientific">Euplotes crassus</name>
    <dbReference type="NCBI Taxonomy" id="5936"/>
    <lineage>
        <taxon>Eukaryota</taxon>
        <taxon>Sar</taxon>
        <taxon>Alveolata</taxon>
        <taxon>Ciliophora</taxon>
        <taxon>Intramacronucleata</taxon>
        <taxon>Spirotrichea</taxon>
        <taxon>Hypotrichia</taxon>
        <taxon>Euplotida</taxon>
        <taxon>Euplotidae</taxon>
        <taxon>Moneuplotes</taxon>
    </lineage>
</organism>
<reference evidence="2" key="1">
    <citation type="submission" date="2023-07" db="EMBL/GenBank/DDBJ databases">
        <authorList>
            <consortium name="AG Swart"/>
            <person name="Singh M."/>
            <person name="Singh A."/>
            <person name="Seah K."/>
            <person name="Emmerich C."/>
        </authorList>
    </citation>
    <scope>NUCLEOTIDE SEQUENCE</scope>
    <source>
        <strain evidence="2">DP1</strain>
    </source>
</reference>
<comment type="caution">
    <text evidence="2">The sequence shown here is derived from an EMBL/GenBank/DDBJ whole genome shotgun (WGS) entry which is preliminary data.</text>
</comment>
<dbReference type="AlphaFoldDB" id="A0AAD1XXW8"/>
<keyword evidence="1" id="KW-0812">Transmembrane</keyword>
<name>A0AAD1XXW8_EUPCR</name>
<evidence type="ECO:0000256" key="1">
    <source>
        <dbReference type="SAM" id="Phobius"/>
    </source>
</evidence>
<keyword evidence="1" id="KW-1133">Transmembrane helix</keyword>
<protein>
    <submittedName>
        <fullName evidence="2">Uncharacterized protein</fullName>
    </submittedName>
</protein>
<accession>A0AAD1XXW8</accession>
<evidence type="ECO:0000313" key="3">
    <source>
        <dbReference type="Proteomes" id="UP001295684"/>
    </source>
</evidence>
<feature type="transmembrane region" description="Helical" evidence="1">
    <location>
        <begin position="146"/>
        <end position="171"/>
    </location>
</feature>
<keyword evidence="3" id="KW-1185">Reference proteome</keyword>
<feature type="transmembrane region" description="Helical" evidence="1">
    <location>
        <begin position="85"/>
        <end position="106"/>
    </location>
</feature>
<sequence length="203" mass="23543">MCFCCCKKNRKCRLLPCKRFCCCCNLSKGVKCVIILYNFVFLVFLSSFIIQILLFNRDQIDCGTLLGHVQSAMCGIFGKQHFMVVLYPMFITLLYCIIAGFGIYVWHKKFQIFLIEEYFYMVFIFVGFENINNAIAIIAINNNNFAVLTLIILVELAFHSYLAGIVYSFLLEKDTEYRVKRREEGESLRKTTEIKKVDLNGSS</sequence>
<dbReference type="EMBL" id="CAMPGE010022874">
    <property type="protein sequence ID" value="CAI2380874.1"/>
    <property type="molecule type" value="Genomic_DNA"/>
</dbReference>
<keyword evidence="1" id="KW-0472">Membrane</keyword>
<proteinExistence type="predicted"/>
<dbReference type="Proteomes" id="UP001295684">
    <property type="component" value="Unassembled WGS sequence"/>
</dbReference>
<feature type="transmembrane region" description="Helical" evidence="1">
    <location>
        <begin position="35"/>
        <end position="55"/>
    </location>
</feature>
<feature type="transmembrane region" description="Helical" evidence="1">
    <location>
        <begin position="118"/>
        <end position="140"/>
    </location>
</feature>
<evidence type="ECO:0000313" key="2">
    <source>
        <dbReference type="EMBL" id="CAI2380874.1"/>
    </source>
</evidence>